<evidence type="ECO:0000256" key="3">
    <source>
        <dbReference type="SAM" id="MobiDB-lite"/>
    </source>
</evidence>
<dbReference type="Proteomes" id="UP000001861">
    <property type="component" value="Unassembled WGS sequence"/>
</dbReference>
<dbReference type="RefSeq" id="XP_001833194.2">
    <property type="nucleotide sequence ID" value="XM_001833142.2"/>
</dbReference>
<dbReference type="CDD" id="cd00029">
    <property type="entry name" value="C1"/>
    <property type="match status" value="1"/>
</dbReference>
<feature type="region of interest" description="Disordered" evidence="3">
    <location>
        <begin position="199"/>
        <end position="235"/>
    </location>
</feature>
<dbReference type="EMBL" id="AACS02000002">
    <property type="protein sequence ID" value="EAU88627.2"/>
    <property type="molecule type" value="Genomic_DNA"/>
</dbReference>
<dbReference type="InterPro" id="IPR002219">
    <property type="entry name" value="PKC_DAG/PE"/>
</dbReference>
<name>A8NF24_COPC7</name>
<dbReference type="HOGENOM" id="CLU_001302_0_0_1"/>
<dbReference type="OMA" id="HPYAHQF"/>
<dbReference type="OrthoDB" id="6270916at2759"/>
<dbReference type="VEuPathDB" id="FungiDB:CC1G_12019"/>
<feature type="compositionally biased region" description="Basic and acidic residues" evidence="3">
    <location>
        <begin position="36"/>
        <end position="46"/>
    </location>
</feature>
<dbReference type="eggNOG" id="KOG4820">
    <property type="taxonomic scope" value="Eukaryota"/>
</dbReference>
<keyword evidence="6" id="KW-1185">Reference proteome</keyword>
<dbReference type="GO" id="GO:0046872">
    <property type="term" value="F:metal ion binding"/>
    <property type="evidence" value="ECO:0007669"/>
    <property type="project" value="UniProtKB-KW"/>
</dbReference>
<sequence length="2281" mass="255237">MSSASRVGRILPSRIDTNITRNTYSEFGNIPSPKPSETEDSFRSRPDVPSLLISPSYNTTTFEESASSFGGLKPQQKQNTNAKANNELRKLLTHVLTQLVNRRKPPAISDTVKEIGKDATEHGVASFTDVFKDVAKIGKAIRRAPPRPVTAADEDEEEEDPQSFSTEATFDLLLQLKDLLSMSLSQGWHIFEEDQSQDSTFKPKEEVKSASLLRRSRQSFSGKRSRSSSPTGSRQQVRVPELLSLCIAVLSSIIYEDCRFQIISPRPSRPPNALQALSLAVAQFLIHTHRHDPKVISRIGFAVIPAFSTFQPEMHGRLISFFETSVIRGILESLRHAQGFVSAEPSTLMSPVERRESNPIVSIHIDEVQGNSHHELTGPVVKVQSSSAPHQDSAIYYLSSLVAPLMAAILETVDIISLDATDELSVRFHQLMDVISNLKVDAYNDLLAIVAYHTARSRKQACAILASLWPKIIGHSSISTPLSIPLMPQWSHIPHRISSAYVHNHHQFVPWHFIQKSTWSEETLPQHPCSACASAIHGFGLLCPFCLCSVHFDCYDPPEGSLFLQYSLSSDASVQKVAMFRFSYLLASRDVGDPLLTPQRHNFKTINLFTVSLCHVCSQPLWGDVAQAVKCTECSLIAHPSCLNTLSLPRCTILQLTSDQLTIDIKALRRSIVNHYPELRWTYDHLSMLSFEEVVVIHDILRTQLALLTNGIALGSIIVKQKGGSASVNQGTKLEEFELHRALGWCRELVESLRLPRSTATIDYMEENNLNHHEISFLYDFSNLVYLTTAMKSPISTQAFNHPPSSDLLNVNHFEAFGETTGDSTAHPYEAAPLSHLRDILNVEFNIHTPSVVNTLLIQLHHMSFFERLEAKTTPFTESISDNSTTLAAVEVCLLDLDLSVNEFAFLLLVRRFWPNGLMSDYGLKRLARSILSWIIAEDDNLATILREYIAKQRPLPGVKHPHDIPPWPASRFASRNTTDSPAVSNGRDYVQARRALLSRYAEPWLLSLHNQDPEAYSSIIYDACVELAEDRTASGGVFEYTSESALGKSPTRLNEILYCISKVSQSFIAFTAMNDLILRWLRSAANLSPDATHITGLHRIFPRDVDPGTPASMLVSPAIVRSPTKEASPSPVEVDGPFQILLDVASHSEGDLTQSLKWLLMIARSGIELSSDILERFLTLVNTYPANLENAHLFVHTVMLSFWLKSIGRQNMQFLFSKLFSTFEMALISALKGDLATLYGKSLNTFRMSLASCALIYGCDRPTILETQLITEQEVKELPSRRKLIARASNVVDPILIDPGILFTIGQFLRLDIPVVTAFIAKFFHLFFSHSPLVAPYEIDNFILRNSALVASCAWKFYGVEKHDIDAIRSEFLLRVLAVDSESFISIVDDGLDVALHWERRLRTVTRLARILNDVTSPAFFVDGRQWRSTVAEVFSTFFSLLWKEEKEEIRLSVRTICTGLLPAQLEAISQCWNEALAKSPMKDRLKMVAFLLQLRPHFPGWKLITWETLVETMVEFHYDTPTDATELQVMQSSYLSQSNPDMAHLLVSVLLLAMAMLSDGMEIDAFSLLKIKVQLVRILGFREVSVVPIHDTAYFEIQHGDALGIPDIAYPCLDYLVPLVDAPHKVELPAAITGSSYEQTHGSTNFLVGYMFIDVVFNLVGTLERLESLPVLSLKALLESVYIIVNKHDFEVFPARSFQPLLRKAVVRIVDLISKNVNYEVRQLALTVTQAFLKRCFSFLGSIIPTIVEHVTEMVVPYGTSNQDLLIAQGRSLVLSILTSHSGSGLLAGLFKRQLKPSFFTVLKQVLDSKEAVTDPFTEPLAATLLRDTLHRASSDSDSGTMQNVINNLYSFVKLHYEDYSPELMSYSGQQITSIMRRLSDHLFDYVDSSPLLLILALLAQGNRKHARELLLCIETCLRIALTRGSIGSECLIKLINATQPRIVKHSEAALGKVLTTLLEIMSDSLRMKARVLPSTLNAIIQSLTSNEIPVFEEDPDARFKLLMSNMVENASYFLDHHVWTDGQTDSDYNVSLSVARIVLQTLEQDPTNKQPASYKEVEIGYRLVNSTRSWIVLGIAALQEPNRKWPAILFQHLSMFIHSYTATMRPYVQGNLAPDIATTDLNHAYIAIKVWLMLAHQTSISARAGDACMIRVWNDLWPMFENVLNALEADARAGLSSTLMVLATTSVTDLFLFLRTLHAPVALDLSSQIEVMNRLKMAAGESSHLKLNRAARAVLDGSQDISFDALVQQTAKELVATEKLRIAESRRDFGRAGIERYR</sequence>
<keyword evidence="1" id="KW-0479">Metal-binding</keyword>
<dbReference type="InterPro" id="IPR046349">
    <property type="entry name" value="C1-like_sf"/>
</dbReference>
<protein>
    <recommendedName>
        <fullName evidence="4">Phorbol-ester/DAG-type domain-containing protein</fullName>
    </recommendedName>
</protein>
<dbReference type="InParanoid" id="A8NF24"/>
<feature type="compositionally biased region" description="Low complexity" evidence="3">
    <location>
        <begin position="218"/>
        <end position="234"/>
    </location>
</feature>
<dbReference type="GeneID" id="6009694"/>
<dbReference type="InterPro" id="IPR016024">
    <property type="entry name" value="ARM-type_fold"/>
</dbReference>
<evidence type="ECO:0000259" key="4">
    <source>
        <dbReference type="PROSITE" id="PS50081"/>
    </source>
</evidence>
<dbReference type="Pfam" id="PF00130">
    <property type="entry name" value="C1_1"/>
    <property type="match status" value="1"/>
</dbReference>
<keyword evidence="2" id="KW-0862">Zinc</keyword>
<organism evidence="5 6">
    <name type="scientific">Coprinopsis cinerea (strain Okayama-7 / 130 / ATCC MYA-4618 / FGSC 9003)</name>
    <name type="common">Inky cap fungus</name>
    <name type="synonym">Hormographiella aspergillata</name>
    <dbReference type="NCBI Taxonomy" id="240176"/>
    <lineage>
        <taxon>Eukaryota</taxon>
        <taxon>Fungi</taxon>
        <taxon>Dikarya</taxon>
        <taxon>Basidiomycota</taxon>
        <taxon>Agaricomycotina</taxon>
        <taxon>Agaricomycetes</taxon>
        <taxon>Agaricomycetidae</taxon>
        <taxon>Agaricales</taxon>
        <taxon>Agaricineae</taxon>
        <taxon>Psathyrellaceae</taxon>
        <taxon>Coprinopsis</taxon>
    </lineage>
</organism>
<evidence type="ECO:0000313" key="5">
    <source>
        <dbReference type="EMBL" id="EAU88627.2"/>
    </source>
</evidence>
<evidence type="ECO:0000256" key="1">
    <source>
        <dbReference type="ARBA" id="ARBA00022723"/>
    </source>
</evidence>
<dbReference type="STRING" id="240176.A8NF24"/>
<dbReference type="Gene3D" id="3.30.60.20">
    <property type="match status" value="1"/>
</dbReference>
<feature type="region of interest" description="Disordered" evidence="3">
    <location>
        <begin position="20"/>
        <end position="50"/>
    </location>
</feature>
<evidence type="ECO:0000313" key="6">
    <source>
        <dbReference type="Proteomes" id="UP000001861"/>
    </source>
</evidence>
<dbReference type="SUPFAM" id="SSF57889">
    <property type="entry name" value="Cysteine-rich domain"/>
    <property type="match status" value="1"/>
</dbReference>
<gene>
    <name evidence="5" type="ORF">CC1G_12019</name>
</gene>
<dbReference type="KEGG" id="cci:CC1G_12019"/>
<evidence type="ECO:0000256" key="2">
    <source>
        <dbReference type="ARBA" id="ARBA00022833"/>
    </source>
</evidence>
<feature type="domain" description="Phorbol-ester/DAG-type" evidence="4">
    <location>
        <begin position="600"/>
        <end position="651"/>
    </location>
</feature>
<feature type="compositionally biased region" description="Acidic residues" evidence="3">
    <location>
        <begin position="152"/>
        <end position="161"/>
    </location>
</feature>
<reference evidence="5 6" key="1">
    <citation type="journal article" date="2010" name="Proc. Natl. Acad. Sci. U.S.A.">
        <title>Insights into evolution of multicellular fungi from the assembled chromosomes of the mushroom Coprinopsis cinerea (Coprinus cinereus).</title>
        <authorList>
            <person name="Stajich J.E."/>
            <person name="Wilke S.K."/>
            <person name="Ahren D."/>
            <person name="Au C.H."/>
            <person name="Birren B.W."/>
            <person name="Borodovsky M."/>
            <person name="Burns C."/>
            <person name="Canback B."/>
            <person name="Casselton L.A."/>
            <person name="Cheng C.K."/>
            <person name="Deng J."/>
            <person name="Dietrich F.S."/>
            <person name="Fargo D.C."/>
            <person name="Farman M.L."/>
            <person name="Gathman A.C."/>
            <person name="Goldberg J."/>
            <person name="Guigo R."/>
            <person name="Hoegger P.J."/>
            <person name="Hooker J.B."/>
            <person name="Huggins A."/>
            <person name="James T.Y."/>
            <person name="Kamada T."/>
            <person name="Kilaru S."/>
            <person name="Kodira C."/>
            <person name="Kues U."/>
            <person name="Kupfer D."/>
            <person name="Kwan H.S."/>
            <person name="Lomsadze A."/>
            <person name="Li W."/>
            <person name="Lilly W.W."/>
            <person name="Ma L.J."/>
            <person name="Mackey A.J."/>
            <person name="Manning G."/>
            <person name="Martin F."/>
            <person name="Muraguchi H."/>
            <person name="Natvig D.O."/>
            <person name="Palmerini H."/>
            <person name="Ramesh M.A."/>
            <person name="Rehmeyer C.J."/>
            <person name="Roe B.A."/>
            <person name="Shenoy N."/>
            <person name="Stanke M."/>
            <person name="Ter-Hovhannisyan V."/>
            <person name="Tunlid A."/>
            <person name="Velagapudi R."/>
            <person name="Vision T.J."/>
            <person name="Zeng Q."/>
            <person name="Zolan M.E."/>
            <person name="Pukkila P.J."/>
        </authorList>
    </citation>
    <scope>NUCLEOTIDE SEQUENCE [LARGE SCALE GENOMIC DNA]</scope>
    <source>
        <strain evidence="6">Okayama-7 / 130 / ATCC MYA-4618 / FGSC 9003</strain>
    </source>
</reference>
<proteinExistence type="predicted"/>
<accession>A8NF24</accession>
<dbReference type="PROSITE" id="PS00479">
    <property type="entry name" value="ZF_DAG_PE_1"/>
    <property type="match status" value="1"/>
</dbReference>
<comment type="caution">
    <text evidence="5">The sequence shown here is derived from an EMBL/GenBank/DDBJ whole genome shotgun (WGS) entry which is preliminary data.</text>
</comment>
<dbReference type="SMART" id="SM00109">
    <property type="entry name" value="C1"/>
    <property type="match status" value="1"/>
</dbReference>
<feature type="region of interest" description="Disordered" evidence="3">
    <location>
        <begin position="145"/>
        <end position="164"/>
    </location>
</feature>
<dbReference type="SUPFAM" id="SSF48371">
    <property type="entry name" value="ARM repeat"/>
    <property type="match status" value="1"/>
</dbReference>
<dbReference type="PROSITE" id="PS50081">
    <property type="entry name" value="ZF_DAG_PE_2"/>
    <property type="match status" value="1"/>
</dbReference>